<keyword evidence="5 12" id="KW-1133">Transmembrane helix</keyword>
<feature type="chain" id="PRO_5025417352" description="Ig-like domain-containing protein" evidence="13">
    <location>
        <begin position="18"/>
        <end position="747"/>
    </location>
</feature>
<dbReference type="SUPFAM" id="SSF48726">
    <property type="entry name" value="Immunoglobulin"/>
    <property type="match status" value="5"/>
</dbReference>
<dbReference type="Pfam" id="PF07686">
    <property type="entry name" value="V-set"/>
    <property type="match status" value="3"/>
</dbReference>
<evidence type="ECO:0000256" key="5">
    <source>
        <dbReference type="ARBA" id="ARBA00022989"/>
    </source>
</evidence>
<evidence type="ECO:0000256" key="12">
    <source>
        <dbReference type="SAM" id="Phobius"/>
    </source>
</evidence>
<comment type="subcellular location">
    <subcellularLocation>
        <location evidence="1">Cell membrane</location>
        <topology evidence="1">Single-pass type I membrane protein</topology>
    </subcellularLocation>
</comment>
<feature type="transmembrane region" description="Helical" evidence="12">
    <location>
        <begin position="243"/>
        <end position="264"/>
    </location>
</feature>
<reference evidence="16" key="1">
    <citation type="submission" date="2012-01" db="EMBL/GenBank/DDBJ databases">
        <title>The Genome Sequence of Oreochromis niloticus (Nile Tilapia).</title>
        <authorList>
            <consortium name="Broad Institute Genome Assembly Team"/>
            <consortium name="Broad Institute Sequencing Platform"/>
            <person name="Di Palma F."/>
            <person name="Johnson J."/>
            <person name="Lander E.S."/>
            <person name="Lindblad-Toh K."/>
        </authorList>
    </citation>
    <scope>NUCLEOTIDE SEQUENCE [LARGE SCALE GENOMIC DNA]</scope>
</reference>
<evidence type="ECO:0000256" key="1">
    <source>
        <dbReference type="ARBA" id="ARBA00004251"/>
    </source>
</evidence>
<evidence type="ECO:0000256" key="3">
    <source>
        <dbReference type="ARBA" id="ARBA00022692"/>
    </source>
</evidence>
<dbReference type="GO" id="GO:0071222">
    <property type="term" value="P:cellular response to lipopolysaccharide"/>
    <property type="evidence" value="ECO:0007669"/>
    <property type="project" value="TreeGrafter"/>
</dbReference>
<evidence type="ECO:0000256" key="8">
    <source>
        <dbReference type="ARBA" id="ARBA00023170"/>
    </source>
</evidence>
<keyword evidence="6 12" id="KW-0472">Membrane</keyword>
<dbReference type="InterPro" id="IPR007110">
    <property type="entry name" value="Ig-like_dom"/>
</dbReference>
<dbReference type="PROSITE" id="PS50835">
    <property type="entry name" value="IG_LIKE"/>
    <property type="match status" value="3"/>
</dbReference>
<keyword evidence="16" id="KW-1185">Reference proteome</keyword>
<reference evidence="15" key="2">
    <citation type="submission" date="2025-08" db="UniProtKB">
        <authorList>
            <consortium name="Ensembl"/>
        </authorList>
    </citation>
    <scope>IDENTIFICATION</scope>
</reference>
<evidence type="ECO:0000259" key="14">
    <source>
        <dbReference type="PROSITE" id="PS50835"/>
    </source>
</evidence>
<dbReference type="InterPro" id="IPR013783">
    <property type="entry name" value="Ig-like_fold"/>
</dbReference>
<evidence type="ECO:0000256" key="7">
    <source>
        <dbReference type="ARBA" id="ARBA00023157"/>
    </source>
</evidence>
<name>A0A669CE77_ORENI</name>
<keyword evidence="10" id="KW-0393">Immunoglobulin domain</keyword>
<feature type="domain" description="Ig-like" evidence="14">
    <location>
        <begin position="281"/>
        <end position="375"/>
    </location>
</feature>
<dbReference type="InterPro" id="IPR003599">
    <property type="entry name" value="Ig_sub"/>
</dbReference>
<dbReference type="GO" id="GO:0042102">
    <property type="term" value="P:positive regulation of T cell proliferation"/>
    <property type="evidence" value="ECO:0007669"/>
    <property type="project" value="TreeGrafter"/>
</dbReference>
<evidence type="ECO:0000256" key="13">
    <source>
        <dbReference type="SAM" id="SignalP"/>
    </source>
</evidence>
<evidence type="ECO:0000256" key="6">
    <source>
        <dbReference type="ARBA" id="ARBA00023136"/>
    </source>
</evidence>
<proteinExistence type="predicted"/>
<keyword evidence="2" id="KW-1003">Cell membrane</keyword>
<dbReference type="InterPro" id="IPR036179">
    <property type="entry name" value="Ig-like_dom_sf"/>
</dbReference>
<keyword evidence="4 13" id="KW-0732">Signal</keyword>
<dbReference type="PANTHER" id="PTHR25466">
    <property type="entry name" value="T-LYMPHOCYTE ACTIVATION ANTIGEN"/>
    <property type="match status" value="1"/>
</dbReference>
<sequence length="747" mass="85927">MMLVLLLLIYTSQHALAVVVEMNAGEMSVLLPCQFSGFIPDDPTVMWTRNDLVPKSVHVQHKEGDDFQGQNQRYRGRTKMRPDALDTSDFSLTLRKPEMTDSGNYTCSISGGRGERTLEDVELQIKDQQVEVKVVEGSDSVILPCKTKHDLPEDTRVEWTRSNPELMLVHIYPHKSDQRKKQDGLYRDRTAVNKDLLRTGDLSLTLKHPTERDSGGYICTIYRDKDILRQKVVLQVKGWFPPWATALLVLLVLFVVSGGLLFHFRHYFMSVYKVEVDSGVESVLLPCKTVAHLPEDVKVEWMDSDDKKVHVYQSSSDHSDEKHQVYRNRTEMKRNLLRTGDLSLTLKHPTNEDNSTYTCTVYNREGNILLKKDVLLAVRVPQVEVDSGVESVQLPFNTTLHLPEDAKVEWKDSSNYRKVHVYENGSDQPEEQDQVYRDRTKMNEDLLKTGDLSLTLKYPTDENNYTYTCTVYAKDQTILLKKQVELKVRVPQMEVDSGVESVQLPFKTTLPLPEDAKVEWKDSCTILSSEYQSRPNNRKVHVYENSCDDPEEQDQVYRDRTKTNEDLLKTGDLSLTLKYPTDYDNFTYTCTVYSVEGNILILKQMGLKVRVCQVEVEEGVESVQLPFKTTENLPEDAGVRWEDSSYRAVHVYKNGSDQPHKQHQVYRDRTKMNEDLLNSGDLSLTLKHPTDGDSRRYNCRVWRNGWIRNKTVLLKVKGRVQVQDQTGDIRNRSSSIDPTPLMADQSV</sequence>
<keyword evidence="9" id="KW-0325">Glycoprotein</keyword>
<protein>
    <recommendedName>
        <fullName evidence="14">Ig-like domain-containing protein</fullName>
    </recommendedName>
</protein>
<dbReference type="PANTHER" id="PTHR25466:SF14">
    <property type="entry name" value="BUTYROPHILIN SUBFAMILY 2 MEMBER A2-LIKE-RELATED"/>
    <property type="match status" value="1"/>
</dbReference>
<feature type="compositionally biased region" description="Polar residues" evidence="11">
    <location>
        <begin position="725"/>
        <end position="737"/>
    </location>
</feature>
<evidence type="ECO:0000256" key="4">
    <source>
        <dbReference type="ARBA" id="ARBA00022729"/>
    </source>
</evidence>
<evidence type="ECO:0000256" key="10">
    <source>
        <dbReference type="ARBA" id="ARBA00023319"/>
    </source>
</evidence>
<dbReference type="AlphaFoldDB" id="A0A669CE77"/>
<evidence type="ECO:0000256" key="9">
    <source>
        <dbReference type="ARBA" id="ARBA00023180"/>
    </source>
</evidence>
<dbReference type="GO" id="GO:0007166">
    <property type="term" value="P:cell surface receptor signaling pathway"/>
    <property type="evidence" value="ECO:0007669"/>
    <property type="project" value="TreeGrafter"/>
</dbReference>
<dbReference type="InterPro" id="IPR003598">
    <property type="entry name" value="Ig_sub2"/>
</dbReference>
<dbReference type="InterPro" id="IPR013106">
    <property type="entry name" value="Ig_V-set"/>
</dbReference>
<dbReference type="Gene3D" id="2.60.40.10">
    <property type="entry name" value="Immunoglobulins"/>
    <property type="match status" value="6"/>
</dbReference>
<evidence type="ECO:0000313" key="15">
    <source>
        <dbReference type="Ensembl" id="ENSONIP00000046530.1"/>
    </source>
</evidence>
<dbReference type="GeneTree" id="ENSGT00990000203878"/>
<dbReference type="GO" id="GO:0006955">
    <property type="term" value="P:immune response"/>
    <property type="evidence" value="ECO:0007669"/>
    <property type="project" value="TreeGrafter"/>
</dbReference>
<dbReference type="SMART" id="SM00409">
    <property type="entry name" value="IG"/>
    <property type="match status" value="6"/>
</dbReference>
<keyword evidence="3 12" id="KW-0812">Transmembrane</keyword>
<organism evidence="15 16">
    <name type="scientific">Oreochromis niloticus</name>
    <name type="common">Nile tilapia</name>
    <name type="synonym">Tilapia nilotica</name>
    <dbReference type="NCBI Taxonomy" id="8128"/>
    <lineage>
        <taxon>Eukaryota</taxon>
        <taxon>Metazoa</taxon>
        <taxon>Chordata</taxon>
        <taxon>Craniata</taxon>
        <taxon>Vertebrata</taxon>
        <taxon>Euteleostomi</taxon>
        <taxon>Actinopterygii</taxon>
        <taxon>Neopterygii</taxon>
        <taxon>Teleostei</taxon>
        <taxon>Neoteleostei</taxon>
        <taxon>Acanthomorphata</taxon>
        <taxon>Ovalentaria</taxon>
        <taxon>Cichlomorphae</taxon>
        <taxon>Cichliformes</taxon>
        <taxon>Cichlidae</taxon>
        <taxon>African cichlids</taxon>
        <taxon>Pseudocrenilabrinae</taxon>
        <taxon>Oreochromini</taxon>
        <taxon>Oreochromis</taxon>
    </lineage>
</organism>
<evidence type="ECO:0000256" key="11">
    <source>
        <dbReference type="SAM" id="MobiDB-lite"/>
    </source>
</evidence>
<dbReference type="InterPro" id="IPR051713">
    <property type="entry name" value="T-cell_Activation_Regulation"/>
</dbReference>
<dbReference type="GO" id="GO:0009897">
    <property type="term" value="C:external side of plasma membrane"/>
    <property type="evidence" value="ECO:0007669"/>
    <property type="project" value="TreeGrafter"/>
</dbReference>
<dbReference type="Proteomes" id="UP000005207">
    <property type="component" value="Linkage group LG3"/>
</dbReference>
<keyword evidence="8" id="KW-0675">Receptor</keyword>
<dbReference type="SMART" id="SM00408">
    <property type="entry name" value="IGc2"/>
    <property type="match status" value="3"/>
</dbReference>
<dbReference type="GO" id="GO:0042130">
    <property type="term" value="P:negative regulation of T cell proliferation"/>
    <property type="evidence" value="ECO:0007669"/>
    <property type="project" value="TreeGrafter"/>
</dbReference>
<evidence type="ECO:0000256" key="2">
    <source>
        <dbReference type="ARBA" id="ARBA00022475"/>
    </source>
</evidence>
<feature type="region of interest" description="Disordered" evidence="11">
    <location>
        <begin position="725"/>
        <end position="747"/>
    </location>
</feature>
<feature type="signal peptide" evidence="13">
    <location>
        <begin position="1"/>
        <end position="17"/>
    </location>
</feature>
<keyword evidence="7" id="KW-1015">Disulfide bond</keyword>
<dbReference type="Ensembl" id="ENSONIT00000081372.1">
    <property type="protein sequence ID" value="ENSONIP00000046530.1"/>
    <property type="gene ID" value="ENSONIG00000029255.1"/>
</dbReference>
<accession>A0A669CE77</accession>
<evidence type="ECO:0000313" key="16">
    <source>
        <dbReference type="Proteomes" id="UP000005207"/>
    </source>
</evidence>
<feature type="domain" description="Ig-like" evidence="14">
    <location>
        <begin position="136"/>
        <end position="235"/>
    </location>
</feature>
<feature type="domain" description="Ig-like" evidence="14">
    <location>
        <begin position="25"/>
        <end position="119"/>
    </location>
</feature>
<dbReference type="GO" id="GO:0031295">
    <property type="term" value="P:T cell costimulation"/>
    <property type="evidence" value="ECO:0007669"/>
    <property type="project" value="TreeGrafter"/>
</dbReference>
<reference evidence="15" key="3">
    <citation type="submission" date="2025-09" db="UniProtKB">
        <authorList>
            <consortium name="Ensembl"/>
        </authorList>
    </citation>
    <scope>IDENTIFICATION</scope>
</reference>
<dbReference type="SMART" id="SM00406">
    <property type="entry name" value="IGv"/>
    <property type="match status" value="3"/>
</dbReference>